<evidence type="ECO:0000313" key="3">
    <source>
        <dbReference type="Proteomes" id="UP000721236"/>
    </source>
</evidence>
<evidence type="ECO:0000259" key="1">
    <source>
        <dbReference type="Pfam" id="PF01048"/>
    </source>
</evidence>
<comment type="caution">
    <text evidence="2">The sequence shown here is derived from an EMBL/GenBank/DDBJ whole genome shotgun (WGS) entry which is preliminary data.</text>
</comment>
<reference evidence="2 3" key="1">
    <citation type="submission" date="2021-08" db="EMBL/GenBank/DDBJ databases">
        <authorList>
            <person name="Peeters C."/>
        </authorList>
    </citation>
    <scope>NUCLEOTIDE SEQUENCE [LARGE SCALE GENOMIC DNA]</scope>
    <source>
        <strain evidence="2 3">LMG 21510</strain>
    </source>
</reference>
<dbReference type="PANTHER" id="PTHR46832">
    <property type="entry name" value="5'-METHYLTHIOADENOSINE/S-ADENOSYLHOMOCYSTEINE NUCLEOSIDASE"/>
    <property type="match status" value="1"/>
</dbReference>
<organism evidence="2 3">
    <name type="scientific">Cupriavidus respiraculi</name>
    <dbReference type="NCBI Taxonomy" id="195930"/>
    <lineage>
        <taxon>Bacteria</taxon>
        <taxon>Pseudomonadati</taxon>
        <taxon>Pseudomonadota</taxon>
        <taxon>Betaproteobacteria</taxon>
        <taxon>Burkholderiales</taxon>
        <taxon>Burkholderiaceae</taxon>
        <taxon>Cupriavidus</taxon>
    </lineage>
</organism>
<feature type="domain" description="Nucleoside phosphorylase" evidence="1">
    <location>
        <begin position="49"/>
        <end position="174"/>
    </location>
</feature>
<accession>A0ABN7XVY7</accession>
<dbReference type="InterPro" id="IPR000845">
    <property type="entry name" value="Nucleoside_phosphorylase_d"/>
</dbReference>
<dbReference type="SUPFAM" id="SSF53167">
    <property type="entry name" value="Purine and uridine phosphorylases"/>
    <property type="match status" value="1"/>
</dbReference>
<name>A0ABN7XVY7_9BURK</name>
<dbReference type="Pfam" id="PF01048">
    <property type="entry name" value="PNP_UDP_1"/>
    <property type="match status" value="1"/>
</dbReference>
<dbReference type="Gene3D" id="3.40.50.1580">
    <property type="entry name" value="Nucleoside phosphorylase domain"/>
    <property type="match status" value="1"/>
</dbReference>
<dbReference type="PANTHER" id="PTHR46832:SF1">
    <property type="entry name" value="5'-METHYLTHIOADENOSINE_S-ADENOSYLHOMOCYSTEINE NUCLEOSIDASE"/>
    <property type="match status" value="1"/>
</dbReference>
<dbReference type="NCBIfam" id="NF005476">
    <property type="entry name" value="PRK07077.1"/>
    <property type="match status" value="1"/>
</dbReference>
<dbReference type="InterPro" id="IPR035994">
    <property type="entry name" value="Nucleoside_phosphorylase_sf"/>
</dbReference>
<proteinExistence type="predicted"/>
<dbReference type="NCBIfam" id="TIGR03468">
    <property type="entry name" value="HpnG"/>
    <property type="match status" value="1"/>
</dbReference>
<dbReference type="Proteomes" id="UP000721236">
    <property type="component" value="Unassembled WGS sequence"/>
</dbReference>
<evidence type="ECO:0000313" key="2">
    <source>
        <dbReference type="EMBL" id="CAG9165318.1"/>
    </source>
</evidence>
<sequence>MTVNAAVPIFRDGPGAMAPVLVVSGMAFEAALAAGPDVETLHGFGGARLADRLGSRLRKPCRGVVSFGFAGGLDPALRPGAVVIGDAVHGPDGGLAADPAWTAALLAALPMARRGVLAGVDLPVATVAAKRALHRRHGALAVDMESHLVAALARAHGVPFALCRIVVDPAQRPVPAAALAAVDASGAVHVPGVLRALAAHPLQLGALLRLAADAFAARRALRGVRQRVGAGFGLPRDAGLAG</sequence>
<dbReference type="InterPro" id="IPR017831">
    <property type="entry name" value="Hopanoid-assoc_phosphoryl_HpnG"/>
</dbReference>
<protein>
    <recommendedName>
        <fullName evidence="1">Nucleoside phosphorylase domain-containing protein</fullName>
    </recommendedName>
</protein>
<dbReference type="EMBL" id="CAJZAH010000001">
    <property type="protein sequence ID" value="CAG9165318.1"/>
    <property type="molecule type" value="Genomic_DNA"/>
</dbReference>
<keyword evidence="3" id="KW-1185">Reference proteome</keyword>
<gene>
    <name evidence="2" type="ORF">LMG21510_00034</name>
</gene>